<dbReference type="PANTHER" id="PTHR45621">
    <property type="entry name" value="OS01G0588500 PROTEIN-RELATED"/>
    <property type="match status" value="1"/>
</dbReference>
<proteinExistence type="predicted"/>
<dbReference type="Pfam" id="PF04398">
    <property type="entry name" value="DUF538"/>
    <property type="match status" value="1"/>
</dbReference>
<dbReference type="Gene3D" id="2.30.240.10">
    <property type="entry name" value="At5g01610-like"/>
    <property type="match status" value="1"/>
</dbReference>
<dbReference type="Pfam" id="PF07714">
    <property type="entry name" value="PK_Tyr_Ser-Thr"/>
    <property type="match status" value="1"/>
</dbReference>
<feature type="domain" description="Protein kinase" evidence="3">
    <location>
        <begin position="1"/>
        <end position="208"/>
    </location>
</feature>
<keyword evidence="2" id="KW-0472">Membrane</keyword>
<organism evidence="4 5">
    <name type="scientific">Fraxinus pennsylvanica</name>
    <dbReference type="NCBI Taxonomy" id="56036"/>
    <lineage>
        <taxon>Eukaryota</taxon>
        <taxon>Viridiplantae</taxon>
        <taxon>Streptophyta</taxon>
        <taxon>Embryophyta</taxon>
        <taxon>Tracheophyta</taxon>
        <taxon>Spermatophyta</taxon>
        <taxon>Magnoliopsida</taxon>
        <taxon>eudicotyledons</taxon>
        <taxon>Gunneridae</taxon>
        <taxon>Pentapetalae</taxon>
        <taxon>asterids</taxon>
        <taxon>lamiids</taxon>
        <taxon>Lamiales</taxon>
        <taxon>Oleaceae</taxon>
        <taxon>Oleeae</taxon>
        <taxon>Fraxinus</taxon>
    </lineage>
</organism>
<dbReference type="EMBL" id="OU503045">
    <property type="protein sequence ID" value="CAI9768907.1"/>
    <property type="molecule type" value="Genomic_DNA"/>
</dbReference>
<dbReference type="InterPro" id="IPR001245">
    <property type="entry name" value="Ser-Thr/Tyr_kinase_cat_dom"/>
</dbReference>
<dbReference type="GO" id="GO:0004713">
    <property type="term" value="F:protein tyrosine kinase activity"/>
    <property type="evidence" value="ECO:0007669"/>
    <property type="project" value="InterPro"/>
</dbReference>
<accession>A0AAD1ZKY9</accession>
<dbReference type="InterPro" id="IPR050823">
    <property type="entry name" value="Plant_Ser_Thr_Prot_Kinase"/>
</dbReference>
<dbReference type="GO" id="GO:0005886">
    <property type="term" value="C:plasma membrane"/>
    <property type="evidence" value="ECO:0007669"/>
    <property type="project" value="UniProtKB-SubCell"/>
</dbReference>
<dbReference type="InterPro" id="IPR011009">
    <property type="entry name" value="Kinase-like_dom_sf"/>
</dbReference>
<dbReference type="GO" id="GO:0005524">
    <property type="term" value="F:ATP binding"/>
    <property type="evidence" value="ECO:0007669"/>
    <property type="project" value="InterPro"/>
</dbReference>
<keyword evidence="5" id="KW-1185">Reference proteome</keyword>
<comment type="subcellular location">
    <subcellularLocation>
        <location evidence="1">Cell membrane</location>
    </subcellularLocation>
</comment>
<dbReference type="Proteomes" id="UP000834106">
    <property type="component" value="Chromosome 10"/>
</dbReference>
<evidence type="ECO:0000259" key="3">
    <source>
        <dbReference type="PROSITE" id="PS50011"/>
    </source>
</evidence>
<protein>
    <recommendedName>
        <fullName evidence="3">Protein kinase domain-containing protein</fullName>
    </recommendedName>
</protein>
<gene>
    <name evidence="4" type="ORF">FPE_LOCUS17383</name>
</gene>
<evidence type="ECO:0000313" key="4">
    <source>
        <dbReference type="EMBL" id="CAI9768907.1"/>
    </source>
</evidence>
<name>A0AAD1ZKY9_9LAMI</name>
<dbReference type="InterPro" id="IPR020635">
    <property type="entry name" value="Tyr_kinase_cat_dom"/>
</dbReference>
<evidence type="ECO:0000256" key="1">
    <source>
        <dbReference type="ARBA" id="ARBA00004236"/>
    </source>
</evidence>
<keyword evidence="2" id="KW-1003">Cell membrane</keyword>
<dbReference type="PROSITE" id="PS50011">
    <property type="entry name" value="PROTEIN_KINASE_DOM"/>
    <property type="match status" value="1"/>
</dbReference>
<dbReference type="SUPFAM" id="SSF141562">
    <property type="entry name" value="At5g01610-like"/>
    <property type="match status" value="1"/>
</dbReference>
<evidence type="ECO:0000313" key="5">
    <source>
        <dbReference type="Proteomes" id="UP000834106"/>
    </source>
</evidence>
<evidence type="ECO:0000256" key="2">
    <source>
        <dbReference type="ARBA" id="ARBA00022475"/>
    </source>
</evidence>
<dbReference type="Gene3D" id="1.10.510.10">
    <property type="entry name" value="Transferase(Phosphotransferase) domain 1"/>
    <property type="match status" value="1"/>
</dbReference>
<sequence>MFDESPVLAIAGLVKGANQGEGHKEWLAEINYLGQLRHPNLVKLIGYCLEDDHRLLVYEFMPKGSMENNLFRRGSYFQPFSWSLRMKIALGAARGLAFLHNFDLLPEKDDGGYVCGGWKLVQYETEITAYVEPNKIKKLTGVKTKELFIWITLSDIYVNDPPNGKITFKTPTGLSRCFPVEAFVVEEEDIKKVQEHAEVKPAVEVKEV</sequence>
<dbReference type="SMART" id="SM00219">
    <property type="entry name" value="TyrKc"/>
    <property type="match status" value="1"/>
</dbReference>
<dbReference type="AlphaFoldDB" id="A0AAD1ZKY9"/>
<dbReference type="InterPro" id="IPR000719">
    <property type="entry name" value="Prot_kinase_dom"/>
</dbReference>
<reference evidence="4" key="1">
    <citation type="submission" date="2023-05" db="EMBL/GenBank/DDBJ databases">
        <authorList>
            <person name="Huff M."/>
        </authorList>
    </citation>
    <scope>NUCLEOTIDE SEQUENCE</scope>
</reference>
<dbReference type="InterPro" id="IPR007493">
    <property type="entry name" value="DUF538"/>
</dbReference>
<dbReference type="InterPro" id="IPR036758">
    <property type="entry name" value="At5g01610-like"/>
</dbReference>
<dbReference type="SUPFAM" id="SSF56112">
    <property type="entry name" value="Protein kinase-like (PK-like)"/>
    <property type="match status" value="1"/>
</dbReference>